<dbReference type="RefSeq" id="WP_032627695.1">
    <property type="nucleotide sequence ID" value="NZ_JPQU01000027.1"/>
</dbReference>
<evidence type="ECO:0000313" key="2">
    <source>
        <dbReference type="Proteomes" id="UP000028631"/>
    </source>
</evidence>
<evidence type="ECO:0000313" key="1">
    <source>
        <dbReference type="EMBL" id="KFE56446.1"/>
    </source>
</evidence>
<proteinExistence type="predicted"/>
<organism evidence="1 2">
    <name type="scientific">Pseudomonas syringae</name>
    <dbReference type="NCBI Taxonomy" id="317"/>
    <lineage>
        <taxon>Bacteria</taxon>
        <taxon>Pseudomonadati</taxon>
        <taxon>Pseudomonadota</taxon>
        <taxon>Gammaproteobacteria</taxon>
        <taxon>Pseudomonadales</taxon>
        <taxon>Pseudomonadaceae</taxon>
        <taxon>Pseudomonas</taxon>
    </lineage>
</organism>
<dbReference type="EMBL" id="JPQU01000027">
    <property type="protein sequence ID" value="KFE56446.1"/>
    <property type="molecule type" value="Genomic_DNA"/>
</dbReference>
<accession>A0A085VLY3</accession>
<dbReference type="AlphaFoldDB" id="A0A085VLY3"/>
<comment type="caution">
    <text evidence="1">The sequence shown here is derived from an EMBL/GenBank/DDBJ whole genome shotgun (WGS) entry which is preliminary data.</text>
</comment>
<dbReference type="PATRIC" id="fig|317.175.peg.1864"/>
<keyword evidence="2" id="KW-1185">Reference proteome</keyword>
<dbReference type="Proteomes" id="UP000028631">
    <property type="component" value="Unassembled WGS sequence"/>
</dbReference>
<reference evidence="1 2" key="1">
    <citation type="submission" date="2014-07" db="EMBL/GenBank/DDBJ databases">
        <title>Draft Genome Sequences of Environmental Pseudomonas syringae strains.</title>
        <authorList>
            <person name="Baltrus D.A."/>
            <person name="Berge O."/>
            <person name="Morris C."/>
        </authorList>
    </citation>
    <scope>NUCLEOTIDE SEQUENCE [LARGE SCALE GENOMIC DNA]</scope>
    <source>
        <strain evidence="1 2">GAW0119</strain>
    </source>
</reference>
<protein>
    <submittedName>
        <fullName evidence="1">Uncharacterized protein</fullName>
    </submittedName>
</protein>
<sequence length="91" mass="10323">MNRTFTDVYREQMIEVLVAFSPGPPKVDEFVIHVKVTLECQTPIPIVKICNRGYQSLDEARHAGVAVGRDMVNTLMPQSDEVSPRRMNSYV</sequence>
<name>A0A085VLY3_PSESX</name>
<gene>
    <name evidence="1" type="ORF">IV01_08995</name>
</gene>
<dbReference type="OrthoDB" id="6949386at2"/>